<protein>
    <submittedName>
        <fullName evidence="2 4">Expressed protein</fullName>
    </submittedName>
</protein>
<reference evidence="4" key="3">
    <citation type="submission" date="2020-10" db="UniProtKB">
        <authorList>
            <consortium name="WormBaseParasite"/>
        </authorList>
    </citation>
    <scope>IDENTIFICATION</scope>
</reference>
<accession>A0A068WLP3</accession>
<dbReference type="AlphaFoldDB" id="A0A068WLP3"/>
<evidence type="ECO:0000313" key="3">
    <source>
        <dbReference type="Proteomes" id="UP000492820"/>
    </source>
</evidence>
<dbReference type="Proteomes" id="UP000492820">
    <property type="component" value="Unassembled WGS sequence"/>
</dbReference>
<organism evidence="2">
    <name type="scientific">Echinococcus granulosus</name>
    <name type="common">Hydatid tapeworm</name>
    <dbReference type="NCBI Taxonomy" id="6210"/>
    <lineage>
        <taxon>Eukaryota</taxon>
        <taxon>Metazoa</taxon>
        <taxon>Spiralia</taxon>
        <taxon>Lophotrochozoa</taxon>
        <taxon>Platyhelminthes</taxon>
        <taxon>Cestoda</taxon>
        <taxon>Eucestoda</taxon>
        <taxon>Cyclophyllidea</taxon>
        <taxon>Taeniidae</taxon>
        <taxon>Echinococcus</taxon>
        <taxon>Echinococcus granulosus group</taxon>
    </lineage>
</organism>
<evidence type="ECO:0000256" key="1">
    <source>
        <dbReference type="SAM" id="Phobius"/>
    </source>
</evidence>
<dbReference type="WBParaSite" id="EgrG_000544700">
    <property type="protein sequence ID" value="EgrG_000544700"/>
    <property type="gene ID" value="EgrG_000544700"/>
</dbReference>
<reference evidence="2" key="2">
    <citation type="submission" date="2014-06" db="EMBL/GenBank/DDBJ databases">
        <authorList>
            <person name="Aslett M."/>
        </authorList>
    </citation>
    <scope>NUCLEOTIDE SEQUENCE</scope>
</reference>
<keyword evidence="1" id="KW-0472">Membrane</keyword>
<keyword evidence="1" id="KW-1133">Transmembrane helix</keyword>
<name>A0A068WLP3_ECHGR</name>
<keyword evidence="1" id="KW-0812">Transmembrane</keyword>
<gene>
    <name evidence="2" type="ORF">EgrG_000544700</name>
</gene>
<feature type="transmembrane region" description="Helical" evidence="1">
    <location>
        <begin position="20"/>
        <end position="39"/>
    </location>
</feature>
<evidence type="ECO:0000313" key="2">
    <source>
        <dbReference type="EMBL" id="CDS21043.1"/>
    </source>
</evidence>
<evidence type="ECO:0000313" key="4">
    <source>
        <dbReference type="WBParaSite" id="EgrG_000544700"/>
    </source>
</evidence>
<sequence>MIHLSGNRTSAASIGVNHIIVPFSCFAPLFIFNYTMRLYPYTWLGRKWKINEQGEKNQRSYEGKHEAVN</sequence>
<dbReference type="EMBL" id="LK028582">
    <property type="protein sequence ID" value="CDS21043.1"/>
    <property type="molecule type" value="Genomic_DNA"/>
</dbReference>
<proteinExistence type="predicted"/>
<reference evidence="2 3" key="1">
    <citation type="journal article" date="2013" name="Nature">
        <title>The genomes of four tapeworm species reveal adaptations to parasitism.</title>
        <authorList>
            <person name="Tsai I.J."/>
            <person name="Zarowiecki M."/>
            <person name="Holroyd N."/>
            <person name="Garciarrubio A."/>
            <person name="Sanchez-Flores A."/>
            <person name="Brooks K.L."/>
            <person name="Tracey A."/>
            <person name="Bobes R.J."/>
            <person name="Fragoso G."/>
            <person name="Sciutto E."/>
            <person name="Aslett M."/>
            <person name="Beasley H."/>
            <person name="Bennett H.M."/>
            <person name="Cai J."/>
            <person name="Camicia F."/>
            <person name="Clark R."/>
            <person name="Cucher M."/>
            <person name="De Silva N."/>
            <person name="Day T.A."/>
            <person name="Deplazes P."/>
            <person name="Estrada K."/>
            <person name="Fernandez C."/>
            <person name="Holland P.W."/>
            <person name="Hou J."/>
            <person name="Hu S."/>
            <person name="Huckvale T."/>
            <person name="Hung S.S."/>
            <person name="Kamenetzky L."/>
            <person name="Keane J.A."/>
            <person name="Kiss F."/>
            <person name="Koziol U."/>
            <person name="Lambert O."/>
            <person name="Liu K."/>
            <person name="Luo X."/>
            <person name="Luo Y."/>
            <person name="Macchiaroli N."/>
            <person name="Nichol S."/>
            <person name="Paps J."/>
            <person name="Parkinson J."/>
            <person name="Pouchkina-Stantcheva N."/>
            <person name="Riddiford N."/>
            <person name="Rosenzvit M."/>
            <person name="Salinas G."/>
            <person name="Wasmuth J.D."/>
            <person name="Zamanian M."/>
            <person name="Zheng Y."/>
            <person name="Cai X."/>
            <person name="Soberon X."/>
            <person name="Olson P.D."/>
            <person name="Laclette J.P."/>
            <person name="Brehm K."/>
            <person name="Berriman M."/>
            <person name="Garciarrubio A."/>
            <person name="Bobes R.J."/>
            <person name="Fragoso G."/>
            <person name="Sanchez-Flores A."/>
            <person name="Estrada K."/>
            <person name="Cevallos M.A."/>
            <person name="Morett E."/>
            <person name="Gonzalez V."/>
            <person name="Portillo T."/>
            <person name="Ochoa-Leyva A."/>
            <person name="Jose M.V."/>
            <person name="Sciutto E."/>
            <person name="Landa A."/>
            <person name="Jimenez L."/>
            <person name="Valdes V."/>
            <person name="Carrero J.C."/>
            <person name="Larralde C."/>
            <person name="Morales-Montor J."/>
            <person name="Limon-Lason J."/>
            <person name="Soberon X."/>
            <person name="Laclette J.P."/>
        </authorList>
    </citation>
    <scope>NUCLEOTIDE SEQUENCE [LARGE SCALE GENOMIC DNA]</scope>
</reference>